<dbReference type="EMBL" id="MG029442">
    <property type="protein sequence ID" value="AYP71042.1"/>
    <property type="molecule type" value="mRNA"/>
</dbReference>
<feature type="transmembrane region" description="Helical" evidence="2">
    <location>
        <begin position="114"/>
        <end position="134"/>
    </location>
</feature>
<dbReference type="AlphaFoldDB" id="A0A3G3C2Y8"/>
<keyword evidence="2" id="KW-1133">Transmembrane helix</keyword>
<organism evidence="3">
    <name type="scientific">Homo sapiens</name>
    <name type="common">Human</name>
    <dbReference type="NCBI Taxonomy" id="9606"/>
    <lineage>
        <taxon>Eukaryota</taxon>
        <taxon>Metazoa</taxon>
        <taxon>Chordata</taxon>
        <taxon>Craniata</taxon>
        <taxon>Vertebrata</taxon>
        <taxon>Euteleostomi</taxon>
        <taxon>Mammalia</taxon>
        <taxon>Eutheria</taxon>
        <taxon>Euarchontoglires</taxon>
        <taxon>Primates</taxon>
        <taxon>Haplorrhini</taxon>
        <taxon>Catarrhini</taxon>
        <taxon>Hominidae</taxon>
        <taxon>Homo</taxon>
    </lineage>
</organism>
<accession>A0A3G3C2Y8</accession>
<protein>
    <submittedName>
        <fullName evidence="3">Spermatogenesis associated 3 isoform 3</fullName>
    </submittedName>
</protein>
<keyword evidence="2" id="KW-0812">Transmembrane</keyword>
<evidence type="ECO:0000256" key="1">
    <source>
        <dbReference type="SAM" id="MobiDB-lite"/>
    </source>
</evidence>
<dbReference type="PeptideAtlas" id="A0A3G3C2Y8"/>
<dbReference type="PANTHER" id="PTHR22234">
    <property type="entry name" value="TESTIS SPERMATOCYTE APOPTOSIS-RELATED GENE 1 PROTEIN"/>
    <property type="match status" value="1"/>
</dbReference>
<reference evidence="3" key="1">
    <citation type="submission" date="2017-10" db="EMBL/GenBank/DDBJ databases">
        <title>Molecular cloning for Homo sapiens spermatogenesis associated 3 isoforms.</title>
        <authorList>
            <person name="Zhou B."/>
            <person name="Fu J."/>
        </authorList>
    </citation>
    <scope>NUCLEOTIDE SEQUENCE</scope>
</reference>
<feature type="compositionally biased region" description="Low complexity" evidence="1">
    <location>
        <begin position="19"/>
        <end position="59"/>
    </location>
</feature>
<evidence type="ECO:0000313" key="3">
    <source>
        <dbReference type="EMBL" id="AYP71042.1"/>
    </source>
</evidence>
<keyword evidence="2" id="KW-0472">Membrane</keyword>
<name>A0A3G3C2Y8_HUMAN</name>
<proteinExistence type="evidence at transcript level"/>
<dbReference type="PANTHER" id="PTHR22234:SF0">
    <property type="entry name" value="SPERMATOGENESIS-ASSOCIATED PROTEIN 3"/>
    <property type="match status" value="1"/>
</dbReference>
<dbReference type="InterPro" id="IPR026717">
    <property type="entry name" value="SPATA3"/>
</dbReference>
<feature type="compositionally biased region" description="Basic residues" evidence="1">
    <location>
        <begin position="1"/>
        <end position="15"/>
    </location>
</feature>
<evidence type="ECO:0000256" key="2">
    <source>
        <dbReference type="SAM" id="Phobius"/>
    </source>
</evidence>
<sequence>MKKVKKKRSEARRHRDSTSQHASSNSTSQQPSPESTPQQPSPESTPQQPSPESTPQHSSLETTSRQPAFQALPAPEIRRSSCCLLSPDANVKAAPQSRKAENLQENPPVIVTRVLQALGTVAVALGALGAAYYITESL</sequence>
<feature type="region of interest" description="Disordered" evidence="1">
    <location>
        <begin position="1"/>
        <end position="74"/>
    </location>
</feature>
<dbReference type="Pfam" id="PF15662">
    <property type="entry name" value="SPATA3"/>
    <property type="match status" value="1"/>
</dbReference>